<proteinExistence type="predicted"/>
<accession>A0A8F1Y3R7</accession>
<feature type="transmembrane region" description="Helical" evidence="1">
    <location>
        <begin position="220"/>
        <end position="238"/>
    </location>
</feature>
<keyword evidence="2" id="KW-0496">Mitochondrion</keyword>
<geneLocation type="mitochondrion" evidence="2"/>
<reference evidence="2" key="2">
    <citation type="journal article" date="2021" name="Int. J. Mol. Sci.">
        <title>Comparative Analysis of Mitochondrial Genome Features among Four Clonostachys Species and Insight into Their Systematic Positions in the Order Hypocreales.</title>
        <authorList>
            <person name="Zhao Z."/>
            <person name="Zhu K."/>
            <person name="Tang D."/>
            <person name="Wang Y."/>
            <person name="Wang Y."/>
            <person name="Zhang G."/>
            <person name="Geng Y."/>
            <person name="Yu H."/>
        </authorList>
    </citation>
    <scope>NUCLEOTIDE SEQUENCE</scope>
</reference>
<sequence length="821" mass="96574">MRILVLNYLRRLSNVLVLCIKNWGVLPIGVGFIVTGILVYCIQSENIKFTYYDLEYAGYLYSKYGGIIRQNSIVYLSIIFYLNIYLNFKFSVLSILSCIFSYALLKDFNDKHFKNKKKWKENIISFIVTLLSCNKFLTLYFTFFLLSYIYRSIIRKGVIFLLGKDDIFCYILVVLLSITIIIYISNILWKLLNCLFSRLLSGVNRERITIEDFYLFNKKVTDNVTIYNCGYIILILYISQKFTTLYFIVITFFLIFFIIIWVNLRSLSIPTSLNIHPLKAGIPLNTNTLIGVIGATLCGSHLQLEDPDIVKARSWRFENESNVYSVIKSNTPIQQQDQNLQNQINTKDSQILKLVHCYENKTRELSVVLNKNLNYELVSIRLKDFTPFSVKSDWILGYIGSIKTYVLTIFITDSHKYPINKNNLYYPTYHLDSPTCIMDNYNKSYNTNMQHYTSNRDSIIRNILVITPGKMWSIGNHYLNIVEIPRPFPEYTIDPIINNIHPLQFCMDSLNENNRNEPKEFSIPWGVGVSLDYVFHPLRKIRMDMAGNYDFRYHSGMARETQENENVLSKIDLSKISLYLTKSYFYDLFTLLVDNNYLYGPMFQENCLNTTRDEIDGIMENRLNNRLNFRFTRGIYKFDFESNKSYFKNLVDRKPNQDSTDVDLKHKRLNWFNSSNDVCNFALHIVNNSMEFLKLTNISGVKILHSMAFLEKGYTINLQNYSVHNPMLIYNIFNSDLQLRKFLAHAHSHYSRDNKFIFFNVYSWEDIIRLSEIKINNGNYNVNIITNNGFAPMRWYSPAVNVNSSVMRIERREDFLENNNR</sequence>
<feature type="transmembrane region" description="Helical" evidence="1">
    <location>
        <begin position="123"/>
        <end position="146"/>
    </location>
</feature>
<evidence type="ECO:0000313" key="2">
    <source>
        <dbReference type="EMBL" id="QWS06155.1"/>
    </source>
</evidence>
<feature type="transmembrane region" description="Helical" evidence="1">
    <location>
        <begin position="167"/>
        <end position="189"/>
    </location>
</feature>
<dbReference type="EMBL" id="MW030498">
    <property type="protein sequence ID" value="QWS06155.1"/>
    <property type="molecule type" value="Genomic_DNA"/>
</dbReference>
<protein>
    <submittedName>
        <fullName evidence="2">Uncharacterized protein</fullName>
    </submittedName>
</protein>
<keyword evidence="1" id="KW-1133">Transmembrane helix</keyword>
<reference evidence="2" key="1">
    <citation type="submission" date="2020-09" db="EMBL/GenBank/DDBJ databases">
        <authorList>
            <person name="Zhao Z.Y."/>
            <person name="Zhu K.F."/>
            <person name="Tang D.X."/>
            <person name="Wang Y.B."/>
            <person name="Wang Y."/>
            <person name="Geng Y.P."/>
            <person name="Yu H."/>
        </authorList>
    </citation>
    <scope>NUCLEOTIDE SEQUENCE</scope>
</reference>
<evidence type="ECO:0000256" key="1">
    <source>
        <dbReference type="SAM" id="Phobius"/>
    </source>
</evidence>
<feature type="transmembrane region" description="Helical" evidence="1">
    <location>
        <begin position="245"/>
        <end position="264"/>
    </location>
</feature>
<feature type="transmembrane region" description="Helical" evidence="1">
    <location>
        <begin position="73"/>
        <end position="103"/>
    </location>
</feature>
<organism evidence="2">
    <name type="scientific">Clonostachys compactiuscula</name>
    <dbReference type="NCBI Taxonomy" id="122660"/>
    <lineage>
        <taxon>Eukaryota</taxon>
        <taxon>Fungi</taxon>
        <taxon>Dikarya</taxon>
        <taxon>Ascomycota</taxon>
        <taxon>Pezizomycotina</taxon>
        <taxon>Sordariomycetes</taxon>
        <taxon>Hypocreomycetidae</taxon>
        <taxon>Hypocreales</taxon>
        <taxon>Bionectriaceae</taxon>
        <taxon>Clonostachys</taxon>
    </lineage>
</organism>
<keyword evidence="1" id="KW-0472">Membrane</keyword>
<feature type="transmembrane region" description="Helical" evidence="1">
    <location>
        <begin position="20"/>
        <end position="42"/>
    </location>
</feature>
<dbReference type="AlphaFoldDB" id="A0A8F1Y3R7"/>
<gene>
    <name evidence="2" type="primary">ORF821</name>
</gene>
<keyword evidence="1" id="KW-0812">Transmembrane</keyword>
<name>A0A8F1Y3R7_9HYPO</name>